<name>A0A6N8J2F8_9BACT</name>
<organism evidence="1 2">
    <name type="scientific">Chitinophaga oryziterrae</name>
    <dbReference type="NCBI Taxonomy" id="1031224"/>
    <lineage>
        <taxon>Bacteria</taxon>
        <taxon>Pseudomonadati</taxon>
        <taxon>Bacteroidota</taxon>
        <taxon>Chitinophagia</taxon>
        <taxon>Chitinophagales</taxon>
        <taxon>Chitinophagaceae</taxon>
        <taxon>Chitinophaga</taxon>
    </lineage>
</organism>
<keyword evidence="2" id="KW-1185">Reference proteome</keyword>
<protein>
    <submittedName>
        <fullName evidence="1">Uncharacterized protein</fullName>
    </submittedName>
</protein>
<dbReference type="RefSeq" id="WP_157298073.1">
    <property type="nucleotide sequence ID" value="NZ_BAAAZB010000005.1"/>
</dbReference>
<dbReference type="AlphaFoldDB" id="A0A6N8J2F8"/>
<dbReference type="EMBL" id="WRXO01000001">
    <property type="protein sequence ID" value="MVT39395.1"/>
    <property type="molecule type" value="Genomic_DNA"/>
</dbReference>
<comment type="caution">
    <text evidence="1">The sequence shown here is derived from an EMBL/GenBank/DDBJ whole genome shotgun (WGS) entry which is preliminary data.</text>
</comment>
<gene>
    <name evidence="1" type="ORF">GO495_02250</name>
</gene>
<sequence>MIIVTGILFTISSFAQAKRSNQREAFYMPEYHCYFESDSCSGEITMIIRDMRYVRIKLLNNCNEIDVQCFNRKDSSLIECGKYKNVNNIIIQKALARDVSFSKSRIVETKSNQLQRIGQWNIYSKSGELIKTEQY</sequence>
<accession>A0A6N8J2F8</accession>
<evidence type="ECO:0000313" key="2">
    <source>
        <dbReference type="Proteomes" id="UP000468388"/>
    </source>
</evidence>
<dbReference type="Proteomes" id="UP000468388">
    <property type="component" value="Unassembled WGS sequence"/>
</dbReference>
<evidence type="ECO:0000313" key="1">
    <source>
        <dbReference type="EMBL" id="MVT39395.1"/>
    </source>
</evidence>
<proteinExistence type="predicted"/>
<reference evidence="1 2" key="1">
    <citation type="submission" date="2019-12" db="EMBL/GenBank/DDBJ databases">
        <title>The draft genomic sequence of strain Chitinophaga oryziterrae JCM 16595.</title>
        <authorList>
            <person name="Zhang X."/>
        </authorList>
    </citation>
    <scope>NUCLEOTIDE SEQUENCE [LARGE SCALE GENOMIC DNA]</scope>
    <source>
        <strain evidence="1 2">JCM 16595</strain>
    </source>
</reference>
<dbReference type="OrthoDB" id="1493480at2"/>